<sequence length="793" mass="89340">MEKIQHEVQAVETPRSTALETWLADYLRHKADQCDSSSYPVSDVASDEIDVDAIEMRVKQLMQDIHVTAGFCSRCFHLLQHWPNLSRNTDWDYAVGQTYSTEEVEAASRLGCKLCAFLWTGLTKENSVSICRKIEGRMAALHNPARSALTIQNWGTLNDTENSGSQLLWWNYPGKEATHCNMVGARLFKFESQLLPLDKKAKLWDEPNDPIELAKMWLLHCIESHETCRLKKNSAPSRLVSISNNIVKLVETELWDEMPQYATLSYCWGRIPFVKLTKKTLPTFLNEITFESLPKTFQDAIEVARRLGLSFMWIDALCIIQDDEDHRDWRRESGRMKSIYIGSHVTISASSATDVSQGFFPSSSPKHSGGFIARVQAGESPRVQNFHSTTVHEDSTVDTHLGGRSWAFQEKLLSPRTIHIGDHGVYWECQSSVKSQFLPEGFPGMLPRSRLVCSEEEEWDWREIVNIYSKTSRTYESDILPALSGIAARQHDITGDKYLAGLWKNDLLSMLPWFTFPPAPVVKRPAWRAPTWSWASVEGPCIISYMIADTDLKPQARLLDAWTKTVDDYPFGAVMDGEITLACSSLIMANLNYAGIEKYHHKLHNPEEMLRKKQRPYLTLSGLESNPLPVSIDCLEDEILGKEEGIYLLPLYDGVGGAMRRSEGDSDEEMEAGSEDEAANHDAGEIKAPPSLDSSGPVSSRISVGGEWIDELFVTGLVLRPVTGLTGHYTRIGQFSFSNFPNEVVGYQDEDRNFYGETKDFFQSAGEATAKSACIRTDVSDEDPEQKFVISIK</sequence>
<feature type="compositionally biased region" description="Acidic residues" evidence="1">
    <location>
        <begin position="665"/>
        <end position="677"/>
    </location>
</feature>
<protein>
    <recommendedName>
        <fullName evidence="2">Heterokaryon incompatibility domain-containing protein</fullName>
    </recommendedName>
</protein>
<accession>A0AA35M1P1</accession>
<organism evidence="3 4">
    <name type="scientific">Clonostachys chloroleuca</name>
    <dbReference type="NCBI Taxonomy" id="1926264"/>
    <lineage>
        <taxon>Eukaryota</taxon>
        <taxon>Fungi</taxon>
        <taxon>Dikarya</taxon>
        <taxon>Ascomycota</taxon>
        <taxon>Pezizomycotina</taxon>
        <taxon>Sordariomycetes</taxon>
        <taxon>Hypocreomycetidae</taxon>
        <taxon>Hypocreales</taxon>
        <taxon>Bionectriaceae</taxon>
        <taxon>Clonostachys</taxon>
    </lineage>
</organism>
<evidence type="ECO:0000313" key="3">
    <source>
        <dbReference type="EMBL" id="CAI6088459.1"/>
    </source>
</evidence>
<dbReference type="PANTHER" id="PTHR33112">
    <property type="entry name" value="DOMAIN PROTEIN, PUTATIVE-RELATED"/>
    <property type="match status" value="1"/>
</dbReference>
<evidence type="ECO:0000256" key="1">
    <source>
        <dbReference type="SAM" id="MobiDB-lite"/>
    </source>
</evidence>
<feature type="domain" description="Heterokaryon incompatibility" evidence="2">
    <location>
        <begin position="261"/>
        <end position="410"/>
    </location>
</feature>
<reference evidence="3" key="1">
    <citation type="submission" date="2023-01" db="EMBL/GenBank/DDBJ databases">
        <authorList>
            <person name="Piombo E."/>
        </authorList>
    </citation>
    <scope>NUCLEOTIDE SEQUENCE</scope>
</reference>
<gene>
    <name evidence="3" type="ORF">CCHLO57077_00016926</name>
</gene>
<evidence type="ECO:0000313" key="4">
    <source>
        <dbReference type="Proteomes" id="UP001160390"/>
    </source>
</evidence>
<keyword evidence="4" id="KW-1185">Reference proteome</keyword>
<comment type="caution">
    <text evidence="3">The sequence shown here is derived from an EMBL/GenBank/DDBJ whole genome shotgun (WGS) entry which is preliminary data.</text>
</comment>
<dbReference type="AlphaFoldDB" id="A0AA35M1P1"/>
<evidence type="ECO:0000259" key="2">
    <source>
        <dbReference type="Pfam" id="PF06985"/>
    </source>
</evidence>
<feature type="region of interest" description="Disordered" evidence="1">
    <location>
        <begin position="659"/>
        <end position="700"/>
    </location>
</feature>
<dbReference type="EMBL" id="CABFNP030000832">
    <property type="protein sequence ID" value="CAI6088459.1"/>
    <property type="molecule type" value="Genomic_DNA"/>
</dbReference>
<proteinExistence type="predicted"/>
<dbReference type="Pfam" id="PF06985">
    <property type="entry name" value="HET"/>
    <property type="match status" value="1"/>
</dbReference>
<dbReference type="PANTHER" id="PTHR33112:SF8">
    <property type="entry name" value="HETEROKARYON INCOMPATIBILITY DOMAIN-CONTAINING PROTEIN"/>
    <property type="match status" value="1"/>
</dbReference>
<dbReference type="Proteomes" id="UP001160390">
    <property type="component" value="Unassembled WGS sequence"/>
</dbReference>
<dbReference type="InterPro" id="IPR010730">
    <property type="entry name" value="HET"/>
</dbReference>
<name>A0AA35M1P1_9HYPO</name>